<dbReference type="EMBL" id="QEFC01001168">
    <property type="protein sequence ID" value="KAE9459502.1"/>
    <property type="molecule type" value="Genomic_DNA"/>
</dbReference>
<comment type="caution">
    <text evidence="2">The sequence shown here is derived from an EMBL/GenBank/DDBJ whole genome shotgun (WGS) entry which is preliminary data.</text>
</comment>
<organism evidence="2 3">
    <name type="scientific">Rhododendron williamsianum</name>
    <dbReference type="NCBI Taxonomy" id="262921"/>
    <lineage>
        <taxon>Eukaryota</taxon>
        <taxon>Viridiplantae</taxon>
        <taxon>Streptophyta</taxon>
        <taxon>Embryophyta</taxon>
        <taxon>Tracheophyta</taxon>
        <taxon>Spermatophyta</taxon>
        <taxon>Magnoliopsida</taxon>
        <taxon>eudicotyledons</taxon>
        <taxon>Gunneridae</taxon>
        <taxon>Pentapetalae</taxon>
        <taxon>asterids</taxon>
        <taxon>Ericales</taxon>
        <taxon>Ericaceae</taxon>
        <taxon>Ericoideae</taxon>
        <taxon>Rhodoreae</taxon>
        <taxon>Rhododendron</taxon>
    </lineage>
</organism>
<feature type="region of interest" description="Disordered" evidence="1">
    <location>
        <begin position="384"/>
        <end position="412"/>
    </location>
</feature>
<dbReference type="PANTHER" id="PTHR36723">
    <property type="entry name" value="F22C12.19"/>
    <property type="match status" value="1"/>
</dbReference>
<dbReference type="AlphaFoldDB" id="A0A6A4LQJ7"/>
<feature type="region of interest" description="Disordered" evidence="1">
    <location>
        <begin position="645"/>
        <end position="666"/>
    </location>
</feature>
<evidence type="ECO:0000313" key="3">
    <source>
        <dbReference type="Proteomes" id="UP000428333"/>
    </source>
</evidence>
<dbReference type="PANTHER" id="PTHR36723:SF1">
    <property type="entry name" value="F22C12.19"/>
    <property type="match status" value="1"/>
</dbReference>
<feature type="non-terminal residue" evidence="2">
    <location>
        <position position="1"/>
    </location>
</feature>
<evidence type="ECO:0000256" key="1">
    <source>
        <dbReference type="SAM" id="MobiDB-lite"/>
    </source>
</evidence>
<dbReference type="Proteomes" id="UP000428333">
    <property type="component" value="Linkage Group LG05"/>
</dbReference>
<accession>A0A6A4LQJ7</accession>
<feature type="compositionally biased region" description="Polar residues" evidence="1">
    <location>
        <begin position="384"/>
        <end position="401"/>
    </location>
</feature>
<feature type="region of interest" description="Disordered" evidence="1">
    <location>
        <begin position="103"/>
        <end position="149"/>
    </location>
</feature>
<dbReference type="OrthoDB" id="755659at2759"/>
<name>A0A6A4LQJ7_9ERIC</name>
<feature type="region of interest" description="Disordered" evidence="1">
    <location>
        <begin position="611"/>
        <end position="632"/>
    </location>
</feature>
<feature type="region of interest" description="Disordered" evidence="1">
    <location>
        <begin position="309"/>
        <end position="340"/>
    </location>
</feature>
<protein>
    <submittedName>
        <fullName evidence="2">Uncharacterized protein</fullName>
    </submittedName>
</protein>
<sequence length="684" mass="73807">MLWRLAVVMDEVKLAVQSSKFMGSEGFGSGGGGGGLGVTVTEVEARESDRISILVASSIGRYSSALSKKAEICDVNTSQSSFWDKMTDTELCSRSNQISSFSSEEAPEELKFRSRNNSTFSMPSLEGKQVQRKSGKVARSSSGCSKRSRVAQMKEVSINEAEADDIKEKSQIAKQRNTVNGKRGDKRNGKVAMKGKYDYLSLKAGMVGFNSGAGGNNFLGAYGLKSDTSDVTKHLDELSVNELLDGSYKGPSFAKDKGKKAANLNENVVQSVRNALSILRLHKPLHNQNSSEIDNSCNRKVSTCPVSSDASVASRNAGDKGDTSTVHPSSYDKVQDSLSKNETPAKVLDLELRQPKDILERLALPSPKDLDSLLLDAAKPTVLLKNNNSDSRGKQVSQRASLSPFPWSHNSGGHCKASADAIKLSVSRTTCQGRWVKIGDTSTSPEGGSGFLADLELLTKDNNLVALKGPKCGPSESEIAPATSVSFPWIELGSSSSAAPSIASQLPPESSSNLKCEIDAGHSPRLLAAAQTLYDISSHSLKQHGMIRWPKKPLEKTMKACKSKSGKPGEIFAARKPVIATDDRVKNTDEVSLFKKPRLLNKDLGPNTVSKAPINWSMQRSSGPSPGKSFRDPIVETKQYNNAHVVKQSGLMPPPPVRVSDKACNSRQKLRKLLPVEWNREGGR</sequence>
<evidence type="ECO:0000313" key="2">
    <source>
        <dbReference type="EMBL" id="KAE9459502.1"/>
    </source>
</evidence>
<proteinExistence type="predicted"/>
<gene>
    <name evidence="2" type="ORF">C3L33_08523</name>
</gene>
<reference evidence="2 3" key="1">
    <citation type="journal article" date="2019" name="Genome Biol. Evol.">
        <title>The Rhododendron genome and chromosomal organization provide insight into shared whole-genome duplications across the heath family (Ericaceae).</title>
        <authorList>
            <person name="Soza V.L."/>
            <person name="Lindsley D."/>
            <person name="Waalkes A."/>
            <person name="Ramage E."/>
            <person name="Patwardhan R.P."/>
            <person name="Burton J.N."/>
            <person name="Adey A."/>
            <person name="Kumar A."/>
            <person name="Qiu R."/>
            <person name="Shendure J."/>
            <person name="Hall B."/>
        </authorList>
    </citation>
    <scope>NUCLEOTIDE SEQUENCE [LARGE SCALE GENOMIC DNA]</scope>
    <source>
        <strain evidence="2">RSF 1966-606</strain>
    </source>
</reference>
<keyword evidence="3" id="KW-1185">Reference proteome</keyword>